<evidence type="ECO:0000313" key="1">
    <source>
        <dbReference type="EMBL" id="NHR08007.1"/>
    </source>
</evidence>
<dbReference type="Proteomes" id="UP001515641">
    <property type="component" value="Unassembled WGS sequence"/>
</dbReference>
<protein>
    <submittedName>
        <fullName evidence="1">Phage tail protein</fullName>
    </submittedName>
</protein>
<sequence length="119" mass="12729">MAGRKVGGTSFVKVDGVQLSVTGGHEVPLTDKEREGVATSAGNYYTEKDGLPYVNVEAVLPPGFPIKKIVEGDSMTITSELANGMTYVLSGAWLKNRAAYNAEDGKVKFEFEGANGKWL</sequence>
<gene>
    <name evidence="1" type="ORF">HA052_22720</name>
</gene>
<dbReference type="RefSeq" id="WP_166453713.1">
    <property type="nucleotide sequence ID" value="NZ_JAAOMA010000047.1"/>
</dbReference>
<keyword evidence="2" id="KW-1185">Reference proteome</keyword>
<dbReference type="InterPro" id="IPR019596">
    <property type="entry name" value="Phage_Mu_GpM_tail_tub"/>
</dbReference>
<reference evidence="1 2" key="1">
    <citation type="submission" date="2020-03" db="EMBL/GenBank/DDBJ databases">
        <title>Draft genome sequence of environmentally isolated cultures.</title>
        <authorList>
            <person name="Wilson H.S."/>
            <person name="De Leon M.E."/>
        </authorList>
    </citation>
    <scope>NUCLEOTIDE SEQUENCE [LARGE SCALE GENOMIC DNA]</scope>
    <source>
        <strain evidence="1 2">HSC-31F16</strain>
    </source>
</reference>
<comment type="caution">
    <text evidence="1">The sequence shown here is derived from an EMBL/GenBank/DDBJ whole genome shotgun (WGS) entry which is preliminary data.</text>
</comment>
<dbReference type="Pfam" id="PF10618">
    <property type="entry name" value="Tail_tube"/>
    <property type="match status" value="1"/>
</dbReference>
<proteinExistence type="predicted"/>
<dbReference type="EMBL" id="JAAOMA010000047">
    <property type="protein sequence ID" value="NHR08007.1"/>
    <property type="molecule type" value="Genomic_DNA"/>
</dbReference>
<evidence type="ECO:0000313" key="2">
    <source>
        <dbReference type="Proteomes" id="UP001515641"/>
    </source>
</evidence>
<organism evidence="1 2">
    <name type="scientific">Chromobacterium fluminis</name>
    <dbReference type="NCBI Taxonomy" id="3044269"/>
    <lineage>
        <taxon>Bacteria</taxon>
        <taxon>Pseudomonadati</taxon>
        <taxon>Pseudomonadota</taxon>
        <taxon>Betaproteobacteria</taxon>
        <taxon>Neisseriales</taxon>
        <taxon>Chromobacteriaceae</taxon>
        <taxon>Chromobacterium</taxon>
    </lineage>
</organism>
<name>A0ABX0LER5_9NEIS</name>
<accession>A0ABX0LER5</accession>